<evidence type="ECO:0000313" key="2">
    <source>
        <dbReference type="EMBL" id="GGK45250.1"/>
    </source>
</evidence>
<dbReference type="AlphaFoldDB" id="A0A917QDE6"/>
<dbReference type="RefSeq" id="WP_188914599.1">
    <property type="nucleotide sequence ID" value="NZ_BMMF01000011.1"/>
</dbReference>
<comment type="caution">
    <text evidence="2">The sequence shown here is derived from an EMBL/GenBank/DDBJ whole genome shotgun (WGS) entry which is preliminary data.</text>
</comment>
<protein>
    <submittedName>
        <fullName evidence="2">Uncharacterized protein</fullName>
    </submittedName>
</protein>
<evidence type="ECO:0000313" key="3">
    <source>
        <dbReference type="Proteomes" id="UP000600449"/>
    </source>
</evidence>
<dbReference type="Proteomes" id="UP000600449">
    <property type="component" value="Unassembled WGS sequence"/>
</dbReference>
<dbReference type="EMBL" id="BMMF01000011">
    <property type="protein sequence ID" value="GGK45250.1"/>
    <property type="molecule type" value="Genomic_DNA"/>
</dbReference>
<accession>A0A917QDE6</accession>
<gene>
    <name evidence="2" type="ORF">GCM10011322_35520</name>
</gene>
<sequence length="75" mass="7748">MKSFLVSCGVVLAIGLVSYGVFGGLLSQSAAEAYSVDRAVRIQVDAWPAPDGELSHLREPTGGIESGRSPAGDVE</sequence>
<proteinExistence type="predicted"/>
<keyword evidence="3" id="KW-1185">Reference proteome</keyword>
<evidence type="ECO:0000256" key="1">
    <source>
        <dbReference type="SAM" id="MobiDB-lite"/>
    </source>
</evidence>
<feature type="region of interest" description="Disordered" evidence="1">
    <location>
        <begin position="52"/>
        <end position="75"/>
    </location>
</feature>
<name>A0A917QDE6_9HYPH</name>
<reference evidence="2 3" key="1">
    <citation type="journal article" date="2014" name="Int. J. Syst. Evol. Microbiol.">
        <title>Complete genome sequence of Corynebacterium casei LMG S-19264T (=DSM 44701T), isolated from a smear-ripened cheese.</title>
        <authorList>
            <consortium name="US DOE Joint Genome Institute (JGI-PGF)"/>
            <person name="Walter F."/>
            <person name="Albersmeier A."/>
            <person name="Kalinowski J."/>
            <person name="Ruckert C."/>
        </authorList>
    </citation>
    <scope>NUCLEOTIDE SEQUENCE [LARGE SCALE GENOMIC DNA]</scope>
    <source>
        <strain evidence="2 3">CGMCC 1.9161</strain>
    </source>
</reference>
<organism evidence="2 3">
    <name type="scientific">Salinarimonas ramus</name>
    <dbReference type="NCBI Taxonomy" id="690164"/>
    <lineage>
        <taxon>Bacteria</taxon>
        <taxon>Pseudomonadati</taxon>
        <taxon>Pseudomonadota</taxon>
        <taxon>Alphaproteobacteria</taxon>
        <taxon>Hyphomicrobiales</taxon>
        <taxon>Salinarimonadaceae</taxon>
        <taxon>Salinarimonas</taxon>
    </lineage>
</organism>